<dbReference type="PROSITE" id="PS51257">
    <property type="entry name" value="PROKAR_LIPOPROTEIN"/>
    <property type="match status" value="1"/>
</dbReference>
<evidence type="ECO:0000259" key="3">
    <source>
        <dbReference type="Pfam" id="PF25976"/>
    </source>
</evidence>
<dbReference type="Proteomes" id="UP001589613">
    <property type="component" value="Unassembled WGS sequence"/>
</dbReference>
<dbReference type="Pfam" id="PF25976">
    <property type="entry name" value="LpqB_N"/>
    <property type="match status" value="1"/>
</dbReference>
<dbReference type="InterPro" id="IPR018910">
    <property type="entry name" value="LpqB_C"/>
</dbReference>
<evidence type="ECO:0000259" key="2">
    <source>
        <dbReference type="Pfam" id="PF10647"/>
    </source>
</evidence>
<comment type="caution">
    <text evidence="4">The sequence shown here is derived from an EMBL/GenBank/DDBJ whole genome shotgun (WGS) entry which is preliminary data.</text>
</comment>
<evidence type="ECO:0000313" key="4">
    <source>
        <dbReference type="EMBL" id="MFB9731811.1"/>
    </source>
</evidence>
<feature type="chain" id="PRO_5046240508" evidence="1">
    <location>
        <begin position="28"/>
        <end position="591"/>
    </location>
</feature>
<dbReference type="Pfam" id="PF10647">
    <property type="entry name" value="Gmad1"/>
    <property type="match status" value="1"/>
</dbReference>
<keyword evidence="5" id="KW-1185">Reference proteome</keyword>
<name>A0ABV5V1Y2_9MICO</name>
<feature type="signal peptide" evidence="1">
    <location>
        <begin position="1"/>
        <end position="27"/>
    </location>
</feature>
<evidence type="ECO:0000256" key="1">
    <source>
        <dbReference type="SAM" id="SignalP"/>
    </source>
</evidence>
<sequence>MSIRRRAPRRAVPALVAALALGGCASALPTDPVPQPGLSVEVQPRQDVQRFLPSPQPGASPEEIVQGFLRANVGFADDEDVAREYLTSTLASEWVPTRDVLVLEGNQTVEEQAPGEVTVTTPVQGRIDEQGRLTEQPVAPISRSFELQRVDGEWRISAFPEGFGLWLSAADLDRAFRPSTVYYLNPHLDLFVPDVRWLALGDGLTTSLARTQLAEVPSHLEGAVRTGGGPDLRLAVGAVPVDPTTQMAVVNLQGSGLSDDPDRVADLRAQLGHSLLGLRGVSAVDLRVAGRSLLEDGAVNLGSELGYEEVVRETEVGLLRIGEELIPVDPTRYDLRNLPAAEVRDLDLPRVGMSWTGVAASADLSELAAVSADRSELWRWRDGESEVHAGIGDELTDPSFDPHGDVWVAGTSRSAQDPRVWVLETGDVSTLARPVEVPWLADGERVETLRVSPDGTRALLVVRAERGSARDRVLVAGIVRDSQGRATALAEPWHAAPTLVEVASARWASTTDLVVAARRTQDQRLAAFTVPLGGWLDSLPDQAGLVDVQAVPTGQGFVPVARTEDGRLHTRDGPSVWFGARNGDELIVPGT</sequence>
<gene>
    <name evidence="4" type="ORF">ACFFN0_07135</name>
</gene>
<reference evidence="4 5" key="1">
    <citation type="submission" date="2024-09" db="EMBL/GenBank/DDBJ databases">
        <authorList>
            <person name="Sun Q."/>
            <person name="Mori K."/>
        </authorList>
    </citation>
    <scope>NUCLEOTIDE SEQUENCE [LARGE SCALE GENOMIC DNA]</scope>
    <source>
        <strain evidence="4 5">JCM 12763</strain>
    </source>
</reference>
<dbReference type="SUPFAM" id="SSF82171">
    <property type="entry name" value="DPP6 N-terminal domain-like"/>
    <property type="match status" value="1"/>
</dbReference>
<accession>A0ABV5V1Y2</accession>
<proteinExistence type="predicted"/>
<dbReference type="EMBL" id="JBHMAX010000014">
    <property type="protein sequence ID" value="MFB9731811.1"/>
    <property type="molecule type" value="Genomic_DNA"/>
</dbReference>
<keyword evidence="1" id="KW-0732">Signal</keyword>
<organism evidence="4 5">
    <name type="scientific">Ornithinimicrobium kibberense</name>
    <dbReference type="NCBI Taxonomy" id="282060"/>
    <lineage>
        <taxon>Bacteria</taxon>
        <taxon>Bacillati</taxon>
        <taxon>Actinomycetota</taxon>
        <taxon>Actinomycetes</taxon>
        <taxon>Micrococcales</taxon>
        <taxon>Ornithinimicrobiaceae</taxon>
        <taxon>Ornithinimicrobium</taxon>
    </lineage>
</organism>
<feature type="domain" description="Lipoprotein LpqB C-terminal" evidence="2">
    <location>
        <begin position="354"/>
        <end position="561"/>
    </location>
</feature>
<dbReference type="RefSeq" id="WP_141338186.1">
    <property type="nucleotide sequence ID" value="NZ_JBHMAX010000014.1"/>
</dbReference>
<protein>
    <submittedName>
        <fullName evidence="4">LpqB family beta-propeller domain-containing protein</fullName>
    </submittedName>
</protein>
<evidence type="ECO:0000313" key="5">
    <source>
        <dbReference type="Proteomes" id="UP001589613"/>
    </source>
</evidence>
<feature type="domain" description="Lipoprotein LpqB N-terminal" evidence="3">
    <location>
        <begin position="55"/>
        <end position="171"/>
    </location>
</feature>
<dbReference type="InterPro" id="IPR059026">
    <property type="entry name" value="LpqB_N"/>
</dbReference>